<keyword evidence="2" id="KW-1185">Reference proteome</keyword>
<dbReference type="OrthoDB" id="2506088at2759"/>
<dbReference type="AlphaFoldDB" id="A0A3N4J6X8"/>
<accession>A0A3N4J6X8</accession>
<dbReference type="Proteomes" id="UP000276215">
    <property type="component" value="Unassembled WGS sequence"/>
</dbReference>
<reference evidence="1 2" key="1">
    <citation type="journal article" date="2018" name="Nat. Ecol. Evol.">
        <title>Pezizomycetes genomes reveal the molecular basis of ectomycorrhizal truffle lifestyle.</title>
        <authorList>
            <person name="Murat C."/>
            <person name="Payen T."/>
            <person name="Noel B."/>
            <person name="Kuo A."/>
            <person name="Morin E."/>
            <person name="Chen J."/>
            <person name="Kohler A."/>
            <person name="Krizsan K."/>
            <person name="Balestrini R."/>
            <person name="Da Silva C."/>
            <person name="Montanini B."/>
            <person name="Hainaut M."/>
            <person name="Levati E."/>
            <person name="Barry K.W."/>
            <person name="Belfiori B."/>
            <person name="Cichocki N."/>
            <person name="Clum A."/>
            <person name="Dockter R.B."/>
            <person name="Fauchery L."/>
            <person name="Guy J."/>
            <person name="Iotti M."/>
            <person name="Le Tacon F."/>
            <person name="Lindquist E.A."/>
            <person name="Lipzen A."/>
            <person name="Malagnac F."/>
            <person name="Mello A."/>
            <person name="Molinier V."/>
            <person name="Miyauchi S."/>
            <person name="Poulain J."/>
            <person name="Riccioni C."/>
            <person name="Rubini A."/>
            <person name="Sitrit Y."/>
            <person name="Splivallo R."/>
            <person name="Traeger S."/>
            <person name="Wang M."/>
            <person name="Zifcakova L."/>
            <person name="Wipf D."/>
            <person name="Zambonelli A."/>
            <person name="Paolocci F."/>
            <person name="Nowrousian M."/>
            <person name="Ottonello S."/>
            <person name="Baldrian P."/>
            <person name="Spatafora J.W."/>
            <person name="Henrissat B."/>
            <person name="Nagy L.G."/>
            <person name="Aury J.M."/>
            <person name="Wincker P."/>
            <person name="Grigoriev I.V."/>
            <person name="Bonfante P."/>
            <person name="Martin F.M."/>
        </authorList>
    </citation>
    <scope>NUCLEOTIDE SEQUENCE [LARGE SCALE GENOMIC DNA]</scope>
    <source>
        <strain evidence="1 2">120613-1</strain>
    </source>
</reference>
<protein>
    <submittedName>
        <fullName evidence="1">Uncharacterized protein</fullName>
    </submittedName>
</protein>
<proteinExistence type="predicted"/>
<sequence length="205" mass="23704">MWIECFGALENCQVEDEERMNATVRLNLEHTNHQAPSKHLAHLLVIASWLLFVAEGGIWVDPTTKLLSKAGDSLQNLFHEKGIRKLFRLSKTEKNSNEIYHHRKEFQPHATYYNKLLDWLNMKLLNKTLYSLPLLYDKLKLHDVSLTNKVSFVRYLGSVYRLDNLVKVELRLKKGDSIKNLSLILLQAYKSSSKCSTIGILQLVP</sequence>
<name>A0A3N4J6X8_9PEZI</name>
<evidence type="ECO:0000313" key="1">
    <source>
        <dbReference type="EMBL" id="RPA94032.1"/>
    </source>
</evidence>
<gene>
    <name evidence="1" type="ORF">L873DRAFT_1793192</name>
</gene>
<evidence type="ECO:0000313" key="2">
    <source>
        <dbReference type="Proteomes" id="UP000276215"/>
    </source>
</evidence>
<organism evidence="1 2">
    <name type="scientific">Choiromyces venosus 120613-1</name>
    <dbReference type="NCBI Taxonomy" id="1336337"/>
    <lineage>
        <taxon>Eukaryota</taxon>
        <taxon>Fungi</taxon>
        <taxon>Dikarya</taxon>
        <taxon>Ascomycota</taxon>
        <taxon>Pezizomycotina</taxon>
        <taxon>Pezizomycetes</taxon>
        <taxon>Pezizales</taxon>
        <taxon>Tuberaceae</taxon>
        <taxon>Choiromyces</taxon>
    </lineage>
</organism>
<dbReference type="EMBL" id="ML120443">
    <property type="protein sequence ID" value="RPA94032.1"/>
    <property type="molecule type" value="Genomic_DNA"/>
</dbReference>